<dbReference type="EMBL" id="CAXAMN010006714">
    <property type="protein sequence ID" value="CAK9018893.1"/>
    <property type="molecule type" value="Genomic_DNA"/>
</dbReference>
<evidence type="ECO:0000256" key="1">
    <source>
        <dbReference type="SAM" id="MobiDB-lite"/>
    </source>
</evidence>
<reference evidence="3 4" key="1">
    <citation type="submission" date="2024-02" db="EMBL/GenBank/DDBJ databases">
        <authorList>
            <person name="Chen Y."/>
            <person name="Shah S."/>
            <person name="Dougan E. K."/>
            <person name="Thang M."/>
            <person name="Chan C."/>
        </authorList>
    </citation>
    <scope>NUCLEOTIDE SEQUENCE [LARGE SCALE GENOMIC DNA]</scope>
</reference>
<organism evidence="3 4">
    <name type="scientific">Durusdinium trenchii</name>
    <dbReference type="NCBI Taxonomy" id="1381693"/>
    <lineage>
        <taxon>Eukaryota</taxon>
        <taxon>Sar</taxon>
        <taxon>Alveolata</taxon>
        <taxon>Dinophyceae</taxon>
        <taxon>Suessiales</taxon>
        <taxon>Symbiodiniaceae</taxon>
        <taxon>Durusdinium</taxon>
    </lineage>
</organism>
<keyword evidence="4" id="KW-1185">Reference proteome</keyword>
<feature type="region of interest" description="Disordered" evidence="1">
    <location>
        <begin position="1"/>
        <end position="20"/>
    </location>
</feature>
<dbReference type="InterPro" id="IPR057191">
    <property type="entry name" value="DUF7869"/>
</dbReference>
<evidence type="ECO:0000313" key="3">
    <source>
        <dbReference type="EMBL" id="CAK9018893.1"/>
    </source>
</evidence>
<dbReference type="PANTHER" id="PTHR33153:SF3">
    <property type="entry name" value="TRAFFICKING PROTEIN PARTICLE COMPLEX SUBUNIT 11 DOMAIN-CONTAINING PROTEIN"/>
    <property type="match status" value="1"/>
</dbReference>
<dbReference type="PANTHER" id="PTHR33153">
    <property type="entry name" value="MYND-TYPE DOMAIN-CONTAINING PROTEIN"/>
    <property type="match status" value="1"/>
</dbReference>
<gene>
    <name evidence="3" type="ORF">CCMP2556_LOCUS13457</name>
</gene>
<feature type="domain" description="DUF7869" evidence="2">
    <location>
        <begin position="427"/>
        <end position="558"/>
    </location>
</feature>
<proteinExistence type="predicted"/>
<name>A0ABP0JWW8_9DINO</name>
<dbReference type="Pfam" id="PF25273">
    <property type="entry name" value="DUF7869"/>
    <property type="match status" value="1"/>
</dbReference>
<accession>A0ABP0JWW8</accession>
<dbReference type="Proteomes" id="UP001642484">
    <property type="component" value="Unassembled WGS sequence"/>
</dbReference>
<evidence type="ECO:0000313" key="4">
    <source>
        <dbReference type="Proteomes" id="UP001642484"/>
    </source>
</evidence>
<sequence>MSFDSVLELSESDAELEATAHQDPRPLVCFDSVDALTDDEVANQAGSSAPEPPEPRRARKKRRRGESANSSKNRLCERSSLTELIQKRCKSCKRQCLAKFSGAAKFQELLEFRQDWANLHKTDQDTLLFERVKAILHAPEHEGASTQWEILGAPVCLKAWKRLHGVGTPRFNKIRAAVQQGKPAPPVDLRYLGVDAKACEASNEVRSKVITFLEGVFNSQAETLPDVRDDAADEPADVLVKDFATKKHLVADPYMDALVESAQRTAATPKLRKLRKHCRSVKINPERLGLEERFLPPGTMRDLWEQMVASENDNKASFAQFWRIWKAEYPHMKFRATSSHAMRSVCLRHKLLIKEMGHHLRARTAQRDLYNIHLRKQYQDGCVYWRMRAASRLGSPDIVLIVDSMDQAKFMYPRGDVFRSKELSAFQRPRAHITGVIAHGYFTLFSVSAQDLPKDSSTMIELVGHCLTLLRNQGVDLRCAAVTVQCDNTPREMKNNPFVKFLAYCVSTGILMRATLSSLRTGHSHEDIDQLFGQLAKYLVSRCRFAGSISDFVSVISNFMDTAMKRPHERGRYCVQLDQTRNWTKLWMADPDFQSCDLYLPWEVANVRLPLGVPAGVAERNPLGEKYKEHVLSFLPLLRQYNLFSAATHLEKWVLDTLPRNALLDLSATLGDMF</sequence>
<comment type="caution">
    <text evidence="3">The sequence shown here is derived from an EMBL/GenBank/DDBJ whole genome shotgun (WGS) entry which is preliminary data.</text>
</comment>
<evidence type="ECO:0000259" key="2">
    <source>
        <dbReference type="Pfam" id="PF25273"/>
    </source>
</evidence>
<feature type="region of interest" description="Disordered" evidence="1">
    <location>
        <begin position="40"/>
        <end position="73"/>
    </location>
</feature>
<protein>
    <recommendedName>
        <fullName evidence="2">DUF7869 domain-containing protein</fullName>
    </recommendedName>
</protein>